<comment type="caution">
    <text evidence="2">The sequence shown here is derived from an EMBL/GenBank/DDBJ whole genome shotgun (WGS) entry which is preliminary data.</text>
</comment>
<name>A0A1F6CKE6_HANXR</name>
<evidence type="ECO:0000313" key="3">
    <source>
        <dbReference type="Proteomes" id="UP000178606"/>
    </source>
</evidence>
<dbReference type="EMBL" id="MFKF01000227">
    <property type="protein sequence ID" value="OGG49716.1"/>
    <property type="molecule type" value="Genomic_DNA"/>
</dbReference>
<evidence type="ECO:0000256" key="1">
    <source>
        <dbReference type="SAM" id="MobiDB-lite"/>
    </source>
</evidence>
<sequence>MDADELAKQLHDKATRGVGLSPDEQAKLDAWYARQDASESAMLAQTSPPQALVALQAQVDAAVAQLLTVTQRIRDLTLQNDALRRDIAALKQQLPRSPAPLTA</sequence>
<dbReference type="AlphaFoldDB" id="A0A1F6CKE6"/>
<protein>
    <submittedName>
        <fullName evidence="2">Uncharacterized protein</fullName>
    </submittedName>
</protein>
<reference evidence="2 3" key="1">
    <citation type="journal article" date="2016" name="Nat. Commun.">
        <title>Thousands of microbial genomes shed light on interconnected biogeochemical processes in an aquifer system.</title>
        <authorList>
            <person name="Anantharaman K."/>
            <person name="Brown C.T."/>
            <person name="Hug L.A."/>
            <person name="Sharon I."/>
            <person name="Castelle C.J."/>
            <person name="Probst A.J."/>
            <person name="Thomas B.C."/>
            <person name="Singh A."/>
            <person name="Wilkins M.J."/>
            <person name="Karaoz U."/>
            <person name="Brodie E.L."/>
            <person name="Williams K.H."/>
            <person name="Hubbard S.S."/>
            <person name="Banfield J.F."/>
        </authorList>
    </citation>
    <scope>NUCLEOTIDE SEQUENCE [LARGE SCALE GENOMIC DNA]</scope>
    <source>
        <strain evidence="3">RIFCSPLOWO2_12_FULL_64_10</strain>
    </source>
</reference>
<proteinExistence type="predicted"/>
<gene>
    <name evidence="2" type="ORF">A3F84_16120</name>
</gene>
<organism evidence="2 3">
    <name type="scientific">Handelsmanbacteria sp. (strain RIFCSPLOWO2_12_FULL_64_10)</name>
    <dbReference type="NCBI Taxonomy" id="1817868"/>
    <lineage>
        <taxon>Bacteria</taxon>
        <taxon>Candidatus Handelsmaniibacteriota</taxon>
    </lineage>
</organism>
<dbReference type="Proteomes" id="UP000178606">
    <property type="component" value="Unassembled WGS sequence"/>
</dbReference>
<feature type="region of interest" description="Disordered" evidence="1">
    <location>
        <begin position="1"/>
        <end position="21"/>
    </location>
</feature>
<feature type="compositionally biased region" description="Basic and acidic residues" evidence="1">
    <location>
        <begin position="1"/>
        <end position="15"/>
    </location>
</feature>
<accession>A0A1F6CKE6</accession>
<evidence type="ECO:0000313" key="2">
    <source>
        <dbReference type="EMBL" id="OGG49716.1"/>
    </source>
</evidence>